<proteinExistence type="inferred from homology"/>
<evidence type="ECO:0000256" key="3">
    <source>
        <dbReference type="ARBA" id="ARBA00022475"/>
    </source>
</evidence>
<dbReference type="Pfam" id="PF09815">
    <property type="entry name" value="XK-related"/>
    <property type="match status" value="2"/>
</dbReference>
<feature type="transmembrane region" description="Helical" evidence="7">
    <location>
        <begin position="94"/>
        <end position="118"/>
    </location>
</feature>
<feature type="compositionally biased region" description="Basic and acidic residues" evidence="8">
    <location>
        <begin position="667"/>
        <end position="689"/>
    </location>
</feature>
<keyword evidence="4 7" id="KW-0812">Transmembrane</keyword>
<name>P91583_CIOIN</name>
<feature type="region of interest" description="Disordered" evidence="8">
    <location>
        <begin position="549"/>
        <end position="599"/>
    </location>
</feature>
<comment type="similarity">
    <text evidence="2 7">Belongs to the XK family.</text>
</comment>
<feature type="compositionally biased region" description="Basic residues" evidence="8">
    <location>
        <begin position="582"/>
        <end position="591"/>
    </location>
</feature>
<dbReference type="PANTHER" id="PTHR16024">
    <property type="entry name" value="XK-RELATED PROTEIN"/>
    <property type="match status" value="1"/>
</dbReference>
<feature type="region of interest" description="Disordered" evidence="8">
    <location>
        <begin position="436"/>
        <end position="519"/>
    </location>
</feature>
<accession>P91583</accession>
<feature type="compositionally biased region" description="Basic and acidic residues" evidence="8">
    <location>
        <begin position="552"/>
        <end position="581"/>
    </location>
</feature>
<dbReference type="PIR" id="T31659">
    <property type="entry name" value="T31659"/>
</dbReference>
<evidence type="ECO:0000256" key="6">
    <source>
        <dbReference type="ARBA" id="ARBA00023136"/>
    </source>
</evidence>
<dbReference type="GO" id="GO:0005886">
    <property type="term" value="C:plasma membrane"/>
    <property type="evidence" value="ECO:0007669"/>
    <property type="project" value="UniProtKB-SubCell"/>
</dbReference>
<organism evidence="9">
    <name type="scientific">Ciona intestinalis</name>
    <name type="common">Transparent sea squirt</name>
    <name type="synonym">Ascidia intestinalis</name>
    <dbReference type="NCBI Taxonomy" id="7719"/>
    <lineage>
        <taxon>Eukaryota</taxon>
        <taxon>Metazoa</taxon>
        <taxon>Chordata</taxon>
        <taxon>Tunicata</taxon>
        <taxon>Ascidiacea</taxon>
        <taxon>Phlebobranchia</taxon>
        <taxon>Cionidae</taxon>
        <taxon>Ciona</taxon>
    </lineage>
</organism>
<reference evidence="9" key="1">
    <citation type="journal article" date="1998" name="Proc. Natl. Acad. Sci. U.S.A.">
        <title>Gene number in an invertebrate chordate, Ciona intestinalis.</title>
        <authorList>
            <person name="Simmen M.W."/>
            <person name="Leitgeb S."/>
            <person name="Clark V.H."/>
            <person name="Jones S.J."/>
            <person name="Bird A."/>
        </authorList>
    </citation>
    <scope>NUCLEOTIDE SEQUENCE</scope>
</reference>
<evidence type="ECO:0000313" key="9">
    <source>
        <dbReference type="EMBL" id="CAB06049.1"/>
    </source>
</evidence>
<evidence type="ECO:0000256" key="5">
    <source>
        <dbReference type="ARBA" id="ARBA00022989"/>
    </source>
</evidence>
<evidence type="ECO:0000256" key="8">
    <source>
        <dbReference type="SAM" id="MobiDB-lite"/>
    </source>
</evidence>
<dbReference type="AlphaFoldDB" id="P91583"/>
<feature type="region of interest" description="Disordered" evidence="8">
    <location>
        <begin position="820"/>
        <end position="839"/>
    </location>
</feature>
<feature type="transmembrane region" description="Helical" evidence="7">
    <location>
        <begin position="138"/>
        <end position="153"/>
    </location>
</feature>
<evidence type="ECO:0000256" key="2">
    <source>
        <dbReference type="ARBA" id="ARBA00008789"/>
    </source>
</evidence>
<dbReference type="InterPro" id="IPR050895">
    <property type="entry name" value="XK-related_scramblase"/>
</dbReference>
<feature type="region of interest" description="Disordered" evidence="8">
    <location>
        <begin position="642"/>
        <end position="689"/>
    </location>
</feature>
<evidence type="ECO:0000256" key="4">
    <source>
        <dbReference type="ARBA" id="ARBA00022692"/>
    </source>
</evidence>
<comment type="subcellular location">
    <subcellularLocation>
        <location evidence="1">Cell membrane</location>
        <topology evidence="1">Multi-pass membrane protein</topology>
    </subcellularLocation>
    <subcellularLocation>
        <location evidence="7">Membrane</location>
        <topology evidence="7">Multi-pass membrane protein</topology>
    </subcellularLocation>
</comment>
<feature type="transmembrane region" description="Helical" evidence="7">
    <location>
        <begin position="263"/>
        <end position="284"/>
    </location>
</feature>
<keyword evidence="3" id="KW-1003">Cell membrane</keyword>
<evidence type="ECO:0000256" key="1">
    <source>
        <dbReference type="ARBA" id="ARBA00004651"/>
    </source>
</evidence>
<dbReference type="EMBL" id="Z83760">
    <property type="protein sequence ID" value="CAB06049.1"/>
    <property type="molecule type" value="Genomic_DNA"/>
</dbReference>
<reference evidence="9" key="3">
    <citation type="submission" date="2000-07" db="EMBL/GenBank/DDBJ databases">
        <authorList>
            <person name="Bird A.P."/>
            <person name="Clark V."/>
            <person name="Jones S.J.M."/>
            <person name="Leitgeb S."/>
            <person name="Dobson R."/>
            <person name="Tweedie S."/>
        </authorList>
    </citation>
    <scope>NUCLEOTIDE SEQUENCE</scope>
</reference>
<sequence>MYAELSDVSMLRLFECFLESAPQLVLQLYIMIRVEEGDHILTGVSACFSLLSLSWAMVAYTKALRAAASQRKKVSWPGIFLQTMWRCGMVVGRVVAIVLFATVFQEWTLLILGLHWFLMTAWLVAQKTDFCNTWYEERLFNAVIGIIYVFCFFNMKEGRSRCRAAFYYTVSTFTCLHNLCSNILQSYVPNFLNEEKAWVGLPPLPPQVWCLYMCIYFNLHIHTPNIHTCLVIVNLYLQAMLAENSLMIMLWWPHRVPGTWYNIPALVAVWGGFLVGSVSMSMYYQFFHPASRYSCHCCNAWHKLAYRCYYACCCGEVPSPTYIAGSTPYKKGRDTSGSNEFETTVSSEEELDCRDFTDLRCSYETPTTFPGDHSGIEPQKNHCTKHLVNKNHVHGLKDTTEGQSVSVIGNARVGFKVSAIPPNVFANKKIRKSLDIDQLQMPKPKATSTPGDLIENDPKRHKRIVPGYPPVKERSEDSSWSSAVEEQAPDVGEDTPRTKLSKICETPKRHRPGSPNTLVRNWVKKTQNMYEKKEGCFSDSAVAEALQDDPEDAQKGNDSGEHGASRPMLPERKKSQKEKKSVVLRRKKNKRAKQDKLRNSFREAFGFNVIDVDQVGMLDEEENGEKVRKTQPRSWKETELFESYEKQEKKQKTRRNKKTCPNKIKFRRDEPPDVEAKLPGPDKKKVNNFPEVEHDFPFYDEGTHSDGGASEVQNAVCPKEVSPYDNVDETHQEVHEEMMPTASEGKTYREPFTMDRVEYLHKHGRMGLSTAKDSPARKKLAFKQRLNRHKKTAKLEKSMEALGRSMEGVLETEENYRIHLSPKAQSSHRKREVLRSLEN</sequence>
<reference evidence="9" key="2">
    <citation type="journal article" date="1999" name="Science">
        <title>Nonmethylated transposable elements and methylated genes in a chordate genome.</title>
        <authorList>
            <person name="Simmen M.W."/>
            <person name="Leitgeb S."/>
            <person name="Charlton J."/>
            <person name="Jones S.J."/>
            <person name="Harris B.R."/>
            <person name="Clark V.H."/>
            <person name="Bird A."/>
        </authorList>
    </citation>
    <scope>NUCLEOTIDE SEQUENCE</scope>
</reference>
<dbReference type="InterPro" id="IPR018629">
    <property type="entry name" value="XK-rel"/>
</dbReference>
<feature type="transmembrane region" description="Helical" evidence="7">
    <location>
        <begin position="165"/>
        <end position="184"/>
    </location>
</feature>
<protein>
    <recommendedName>
        <fullName evidence="7">XK-related protein</fullName>
    </recommendedName>
</protein>
<feature type="transmembrane region" description="Helical" evidence="7">
    <location>
        <begin position="40"/>
        <end position="61"/>
    </location>
</feature>
<evidence type="ECO:0000256" key="7">
    <source>
        <dbReference type="RuleBase" id="RU910716"/>
    </source>
</evidence>
<keyword evidence="6 7" id="KW-0472">Membrane</keyword>
<dbReference type="PANTHER" id="PTHR16024:SF6">
    <property type="entry name" value="XK-RELATED PROTEIN"/>
    <property type="match status" value="1"/>
</dbReference>
<feature type="compositionally biased region" description="Basic residues" evidence="8">
    <location>
        <begin position="651"/>
        <end position="666"/>
    </location>
</feature>
<keyword evidence="5 7" id="KW-1133">Transmembrane helix</keyword>